<dbReference type="InterPro" id="IPR006860">
    <property type="entry name" value="FecR"/>
</dbReference>
<organism evidence="4 5">
    <name type="scientific">Sphingobacterium paucimobilis HER1398</name>
    <dbReference type="NCBI Taxonomy" id="1346330"/>
    <lineage>
        <taxon>Bacteria</taxon>
        <taxon>Pseudomonadati</taxon>
        <taxon>Bacteroidota</taxon>
        <taxon>Sphingobacteriia</taxon>
        <taxon>Sphingobacteriales</taxon>
        <taxon>Sphingobacteriaceae</taxon>
        <taxon>Sphingobacterium</taxon>
    </lineage>
</organism>
<dbReference type="STRING" id="1346330.M472_09560"/>
<dbReference type="AlphaFoldDB" id="U2HB98"/>
<dbReference type="Pfam" id="PF16344">
    <property type="entry name" value="FecR_C"/>
    <property type="match status" value="1"/>
</dbReference>
<dbReference type="InterPro" id="IPR012373">
    <property type="entry name" value="Ferrdict_sens_TM"/>
</dbReference>
<accession>U2HB98</accession>
<feature type="domain" description="FecR protein" evidence="2">
    <location>
        <begin position="198"/>
        <end position="298"/>
    </location>
</feature>
<dbReference type="PANTHER" id="PTHR30273">
    <property type="entry name" value="PERIPLASMIC SIGNAL SENSOR AND SIGMA FACTOR ACTIVATOR FECR-RELATED"/>
    <property type="match status" value="1"/>
</dbReference>
<keyword evidence="5" id="KW-1185">Reference proteome</keyword>
<evidence type="ECO:0000313" key="5">
    <source>
        <dbReference type="Proteomes" id="UP000016584"/>
    </source>
</evidence>
<dbReference type="PATRIC" id="fig|1346330.5.peg.2347"/>
<feature type="transmembrane region" description="Helical" evidence="1">
    <location>
        <begin position="87"/>
        <end position="105"/>
    </location>
</feature>
<proteinExistence type="predicted"/>
<evidence type="ECO:0000313" key="4">
    <source>
        <dbReference type="EMBL" id="ERJ59016.1"/>
    </source>
</evidence>
<keyword evidence="1" id="KW-0472">Membrane</keyword>
<dbReference type="RefSeq" id="WP_021070509.1">
    <property type="nucleotide sequence ID" value="NZ_ATDL01000015.1"/>
</dbReference>
<name>U2HB98_9SPHI</name>
<dbReference type="EMBL" id="ATDL01000015">
    <property type="protein sequence ID" value="ERJ59016.1"/>
    <property type="molecule type" value="Genomic_DNA"/>
</dbReference>
<dbReference type="Gene3D" id="3.55.50.30">
    <property type="match status" value="1"/>
</dbReference>
<dbReference type="Pfam" id="PF04773">
    <property type="entry name" value="FecR"/>
    <property type="match status" value="1"/>
</dbReference>
<dbReference type="Proteomes" id="UP000016584">
    <property type="component" value="Unassembled WGS sequence"/>
</dbReference>
<dbReference type="InterPro" id="IPR032508">
    <property type="entry name" value="FecR_C"/>
</dbReference>
<reference evidence="4 5" key="1">
    <citation type="journal article" date="2013" name="Genome Announc.">
        <title>The Draft Genome Sequence of Sphingomonas paucimobilis Strain HER1398 (Proteobacteria), Host to the Giant PAU Phage, Indicates That It Is a Member of the Genus Sphingobacterium (Bacteroidetes).</title>
        <authorList>
            <person name="White R.A.III."/>
            <person name="Suttle C.A."/>
        </authorList>
    </citation>
    <scope>NUCLEOTIDE SEQUENCE [LARGE SCALE GENOMIC DNA]</scope>
    <source>
        <strain evidence="4 5">HER1398</strain>
    </source>
</reference>
<dbReference type="eggNOG" id="COG3712">
    <property type="taxonomic scope" value="Bacteria"/>
</dbReference>
<keyword evidence="1" id="KW-0812">Transmembrane</keyword>
<evidence type="ECO:0008006" key="6">
    <source>
        <dbReference type="Google" id="ProtNLM"/>
    </source>
</evidence>
<evidence type="ECO:0000259" key="2">
    <source>
        <dbReference type="Pfam" id="PF04773"/>
    </source>
</evidence>
<dbReference type="Gene3D" id="2.60.120.1440">
    <property type="match status" value="1"/>
</dbReference>
<evidence type="ECO:0000259" key="3">
    <source>
        <dbReference type="Pfam" id="PF16344"/>
    </source>
</evidence>
<evidence type="ECO:0000256" key="1">
    <source>
        <dbReference type="SAM" id="Phobius"/>
    </source>
</evidence>
<feature type="domain" description="Protein FecR C-terminal" evidence="3">
    <location>
        <begin position="340"/>
        <end position="406"/>
    </location>
</feature>
<protein>
    <recommendedName>
        <fullName evidence="6">FecR protein domain-containing protein</fullName>
    </recommendedName>
</protein>
<gene>
    <name evidence="4" type="ORF">M472_09560</name>
</gene>
<dbReference type="GO" id="GO:0016989">
    <property type="term" value="F:sigma factor antagonist activity"/>
    <property type="evidence" value="ECO:0007669"/>
    <property type="project" value="TreeGrafter"/>
</dbReference>
<dbReference type="OrthoDB" id="696934at2"/>
<keyword evidence="1" id="KW-1133">Transmembrane helix</keyword>
<dbReference type="PANTHER" id="PTHR30273:SF2">
    <property type="entry name" value="PROTEIN FECR"/>
    <property type="match status" value="1"/>
</dbReference>
<sequence>MNYNHSYIELLIQRCLNQTATAEERKVLLHVLKYSEDEEIGLKIIAAFRREQIIQEPANTVWTKIEQQITVVSPTKTNSVYRSILPILKYVAAVILFLMLPLYFFRDVLPPAVTELHIVQEVKEIFKTEPKIIDSDEFAKEIQLVLSEDRRVYLPEGDVSDYINAEKYINVLHSDNQIAYSIKDSLAQISPQNAIYHTVRVPYGKRFSVTLIDGTKVSLNSGTELKYPINVQNQQMDLYLTGEAYFDVAKLQNRKFNVHVRGNREKKAHMVQVLGTQFNIRAFPKDKQSVTTLFEGAIQLSGLDRIPIPLQPLKQIAVGQTYAITNADMEGASAWRNNLFYFKNTPLEEVARELERWYGVKIQYRKTTESKRLLAQISREKSLAQVLEMLAQTYDIKYEYQGKEVVLSD</sequence>
<comment type="caution">
    <text evidence="4">The sequence shown here is derived from an EMBL/GenBank/DDBJ whole genome shotgun (WGS) entry which is preliminary data.</text>
</comment>